<accession>A0A9P0CIU8</accession>
<dbReference type="EMBL" id="OV651828">
    <property type="protein sequence ID" value="CAH1104232.1"/>
    <property type="molecule type" value="Genomic_DNA"/>
</dbReference>
<keyword evidence="3" id="KW-1185">Reference proteome</keyword>
<feature type="compositionally biased region" description="Basic and acidic residues" evidence="1">
    <location>
        <begin position="61"/>
        <end position="84"/>
    </location>
</feature>
<dbReference type="AlphaFoldDB" id="A0A9P0CIU8"/>
<name>A0A9P0CIU8_9CUCU</name>
<dbReference type="Proteomes" id="UP001153636">
    <property type="component" value="Chromosome 16"/>
</dbReference>
<evidence type="ECO:0000256" key="1">
    <source>
        <dbReference type="SAM" id="MobiDB-lite"/>
    </source>
</evidence>
<organism evidence="2 3">
    <name type="scientific">Psylliodes chrysocephalus</name>
    <dbReference type="NCBI Taxonomy" id="3402493"/>
    <lineage>
        <taxon>Eukaryota</taxon>
        <taxon>Metazoa</taxon>
        <taxon>Ecdysozoa</taxon>
        <taxon>Arthropoda</taxon>
        <taxon>Hexapoda</taxon>
        <taxon>Insecta</taxon>
        <taxon>Pterygota</taxon>
        <taxon>Neoptera</taxon>
        <taxon>Endopterygota</taxon>
        <taxon>Coleoptera</taxon>
        <taxon>Polyphaga</taxon>
        <taxon>Cucujiformia</taxon>
        <taxon>Chrysomeloidea</taxon>
        <taxon>Chrysomelidae</taxon>
        <taxon>Galerucinae</taxon>
        <taxon>Alticini</taxon>
        <taxon>Psylliodes</taxon>
    </lineage>
</organism>
<reference evidence="2" key="1">
    <citation type="submission" date="2022-01" db="EMBL/GenBank/DDBJ databases">
        <authorList>
            <person name="King R."/>
        </authorList>
    </citation>
    <scope>NUCLEOTIDE SEQUENCE</scope>
</reference>
<sequence length="165" mass="19507">MSLSRTQKMLELAKVVFEEGNYKNGVNETEADKEPSGNEANSELEKNEENVEPTLKKRSFNNKEKEDRWDQLKNKKEREQDLKYKGKKKRGSEWDYSEEKPARFILAPCSSKLGQKTTKLKCQILSEEMRQRLYNKFRSKMSWKEKELVKVEGVKRRRGRQEGPS</sequence>
<feature type="region of interest" description="Disordered" evidence="1">
    <location>
        <begin position="21"/>
        <end position="94"/>
    </location>
</feature>
<evidence type="ECO:0000313" key="3">
    <source>
        <dbReference type="Proteomes" id="UP001153636"/>
    </source>
</evidence>
<protein>
    <submittedName>
        <fullName evidence="2">Uncharacterized protein</fullName>
    </submittedName>
</protein>
<proteinExistence type="predicted"/>
<evidence type="ECO:0000313" key="2">
    <source>
        <dbReference type="EMBL" id="CAH1104232.1"/>
    </source>
</evidence>
<gene>
    <name evidence="2" type="ORF">PSYICH_LOCUS5140</name>
</gene>